<dbReference type="Proteomes" id="UP001156905">
    <property type="component" value="Unassembled WGS sequence"/>
</dbReference>
<reference evidence="2" key="1">
    <citation type="journal article" date="2019" name="Int. J. Syst. Evol. Microbiol.">
        <title>The Global Catalogue of Microorganisms (GCM) 10K type strain sequencing project: providing services to taxonomists for standard genome sequencing and annotation.</title>
        <authorList>
            <consortium name="The Broad Institute Genomics Platform"/>
            <consortium name="The Broad Institute Genome Sequencing Center for Infectious Disease"/>
            <person name="Wu L."/>
            <person name="Ma J."/>
        </authorList>
    </citation>
    <scope>NUCLEOTIDE SEQUENCE [LARGE SCALE GENOMIC DNA]</scope>
    <source>
        <strain evidence="2">NBRC 102520</strain>
    </source>
</reference>
<keyword evidence="2" id="KW-1185">Reference proteome</keyword>
<evidence type="ECO:0000313" key="2">
    <source>
        <dbReference type="Proteomes" id="UP001156905"/>
    </source>
</evidence>
<proteinExistence type="predicted"/>
<comment type="caution">
    <text evidence="1">The sequence shown here is derived from an EMBL/GenBank/DDBJ whole genome shotgun (WGS) entry which is preliminary data.</text>
</comment>
<name>A0ABQ6AVR2_9BRAD</name>
<evidence type="ECO:0000313" key="1">
    <source>
        <dbReference type="EMBL" id="GLR85084.1"/>
    </source>
</evidence>
<accession>A0ABQ6AVR2</accession>
<organism evidence="1 2">
    <name type="scientific">Bradyrhizobium iriomotense</name>
    <dbReference type="NCBI Taxonomy" id="441950"/>
    <lineage>
        <taxon>Bacteria</taxon>
        <taxon>Pseudomonadati</taxon>
        <taxon>Pseudomonadota</taxon>
        <taxon>Alphaproteobacteria</taxon>
        <taxon>Hyphomicrobiales</taxon>
        <taxon>Nitrobacteraceae</taxon>
        <taxon>Bradyrhizobium</taxon>
    </lineage>
</organism>
<protein>
    <submittedName>
        <fullName evidence="1">Uncharacterized protein</fullName>
    </submittedName>
</protein>
<gene>
    <name evidence="1" type="ORF">GCM10007857_17940</name>
</gene>
<sequence length="155" mass="16993">MAMQPLSHSYGVTAHDPREFLEEAAMAAITFSDAGPSGPQRRIWRPDTAMAAQPTNFQPLDPDIVSASIPAFFIGRNKAGFWVVREAKGRAGGLFLFKSSAVHFAHVQSAPTQCALIFPSGSFELDVENRGSPLITRLGRWLDLARRHFGRLATK</sequence>
<dbReference type="EMBL" id="BSOW01000005">
    <property type="protein sequence ID" value="GLR85084.1"/>
    <property type="molecule type" value="Genomic_DNA"/>
</dbReference>